<keyword evidence="3" id="KW-1185">Reference proteome</keyword>
<proteinExistence type="predicted"/>
<dbReference type="AlphaFoldDB" id="A0A7C8MKR4"/>
<feature type="domain" description="Heterokaryon incompatibility" evidence="1">
    <location>
        <begin position="14"/>
        <end position="133"/>
    </location>
</feature>
<dbReference type="Pfam" id="PF06985">
    <property type="entry name" value="HET"/>
    <property type="match status" value="1"/>
</dbReference>
<evidence type="ECO:0000259" key="1">
    <source>
        <dbReference type="Pfam" id="PF06985"/>
    </source>
</evidence>
<dbReference type="PANTHER" id="PTHR33112:SF15">
    <property type="entry name" value="HETEROKARYON INCOMPATIBILITY DOMAIN-CONTAINING PROTEIN"/>
    <property type="match status" value="1"/>
</dbReference>
<comment type="caution">
    <text evidence="2">The sequence shown here is derived from an EMBL/GenBank/DDBJ whole genome shotgun (WGS) entry which is preliminary data.</text>
</comment>
<accession>A0A7C8MKR4</accession>
<gene>
    <name evidence="2" type="ORF">BDV95DRAFT_600634</name>
</gene>
<sequence>MTRENMNQLQSLLDVCHLPRVFQDTIELAQRLHVAYVWIDASCIVQNDKEDINREVSSMGEIYRNSYCNLAAIAATDDPQAGLFVDRDPLTVSAFTIPIHRLGYHRTYHGYTKEMFKGVNAYSLQRRGWVFQERLLSPRTVYFGRQLSWECSNSIAFEIFLEHASEDRQCLPKGSTIYRLKRLLRGPSSERERLTERQLQRAGWWRLVQKFTHCELTDKNDRLPAIAGLAKQFSEYLEDQYVAGFWKKTLVIDLLWVRPWGLDWNWALDTVICERSRECSTIRLLAPSWSWASVDFAYAHICKVSHHYHIYAEVQGIDLVSGPTDFGRVTHGTLTISGCLVKSYPMPDKQRKAKQIRFDFSRKLGGPVMDIYDISESLWDTKPTNIFHFLLLGSYIDILWSLGRKLHGLILEATGRIPHEYRRLGVFTHPTGLDGPDYGPENTRAREAFPEFADFDPDNYEKTTITIV</sequence>
<dbReference type="PANTHER" id="PTHR33112">
    <property type="entry name" value="DOMAIN PROTEIN, PUTATIVE-RELATED"/>
    <property type="match status" value="1"/>
</dbReference>
<evidence type="ECO:0000313" key="3">
    <source>
        <dbReference type="Proteomes" id="UP000481861"/>
    </source>
</evidence>
<name>A0A7C8MKR4_9PLEO</name>
<dbReference type="InterPro" id="IPR010730">
    <property type="entry name" value="HET"/>
</dbReference>
<protein>
    <submittedName>
        <fullName evidence="2">Heterokaryon incompatibility protein-domain-containing protein</fullName>
    </submittedName>
</protein>
<reference evidence="2 3" key="1">
    <citation type="submission" date="2020-01" db="EMBL/GenBank/DDBJ databases">
        <authorList>
            <consortium name="DOE Joint Genome Institute"/>
            <person name="Haridas S."/>
            <person name="Albert R."/>
            <person name="Binder M."/>
            <person name="Bloem J."/>
            <person name="Labutti K."/>
            <person name="Salamov A."/>
            <person name="Andreopoulos B."/>
            <person name="Baker S.E."/>
            <person name="Barry K."/>
            <person name="Bills G."/>
            <person name="Bluhm B.H."/>
            <person name="Cannon C."/>
            <person name="Castanera R."/>
            <person name="Culley D.E."/>
            <person name="Daum C."/>
            <person name="Ezra D."/>
            <person name="Gonzalez J.B."/>
            <person name="Henrissat B."/>
            <person name="Kuo A."/>
            <person name="Liang C."/>
            <person name="Lipzen A."/>
            <person name="Lutzoni F."/>
            <person name="Magnuson J."/>
            <person name="Mondo S."/>
            <person name="Nolan M."/>
            <person name="Ohm R."/>
            <person name="Pangilinan J."/>
            <person name="Park H.-J.H."/>
            <person name="Ramirez L."/>
            <person name="Alfaro M."/>
            <person name="Sun H."/>
            <person name="Tritt A."/>
            <person name="Yoshinaga Y."/>
            <person name="Zwiers L.-H.L."/>
            <person name="Turgeon B.G."/>
            <person name="Goodwin S.B."/>
            <person name="Spatafora J.W."/>
            <person name="Crous P.W."/>
            <person name="Grigoriev I.V."/>
        </authorList>
    </citation>
    <scope>NUCLEOTIDE SEQUENCE [LARGE SCALE GENOMIC DNA]</scope>
    <source>
        <strain evidence="2 3">CBS 611.86</strain>
    </source>
</reference>
<dbReference type="EMBL" id="JAADJZ010000001">
    <property type="protein sequence ID" value="KAF2877943.1"/>
    <property type="molecule type" value="Genomic_DNA"/>
</dbReference>
<dbReference type="Proteomes" id="UP000481861">
    <property type="component" value="Unassembled WGS sequence"/>
</dbReference>
<organism evidence="2 3">
    <name type="scientific">Massariosphaeria phaeospora</name>
    <dbReference type="NCBI Taxonomy" id="100035"/>
    <lineage>
        <taxon>Eukaryota</taxon>
        <taxon>Fungi</taxon>
        <taxon>Dikarya</taxon>
        <taxon>Ascomycota</taxon>
        <taxon>Pezizomycotina</taxon>
        <taxon>Dothideomycetes</taxon>
        <taxon>Pleosporomycetidae</taxon>
        <taxon>Pleosporales</taxon>
        <taxon>Pleosporales incertae sedis</taxon>
        <taxon>Massariosphaeria</taxon>
    </lineage>
</organism>
<evidence type="ECO:0000313" key="2">
    <source>
        <dbReference type="EMBL" id="KAF2877943.1"/>
    </source>
</evidence>
<dbReference type="OrthoDB" id="2958217at2759"/>